<dbReference type="Proteomes" id="UP000004947">
    <property type="component" value="Unassembled WGS sequence"/>
</dbReference>
<dbReference type="EMBL" id="ABCK01000013">
    <property type="protein sequence ID" value="EDM26829.1"/>
    <property type="molecule type" value="Genomic_DNA"/>
</dbReference>
<protein>
    <recommendedName>
        <fullName evidence="2">N-acetyltransferase domain-containing protein</fullName>
    </recommendedName>
</protein>
<dbReference type="Gene3D" id="3.40.630.30">
    <property type="match status" value="1"/>
</dbReference>
<dbReference type="GO" id="GO:0016747">
    <property type="term" value="F:acyltransferase activity, transferring groups other than amino-acyl groups"/>
    <property type="evidence" value="ECO:0007669"/>
    <property type="project" value="InterPro"/>
</dbReference>
<accession>A6DN81</accession>
<feature type="domain" description="N-acetyltransferase" evidence="2">
    <location>
        <begin position="13"/>
        <end position="160"/>
    </location>
</feature>
<feature type="region of interest" description="Disordered" evidence="1">
    <location>
        <begin position="138"/>
        <end position="161"/>
    </location>
</feature>
<dbReference type="AlphaFoldDB" id="A6DN81"/>
<keyword evidence="4" id="KW-1185">Reference proteome</keyword>
<dbReference type="Pfam" id="PF00583">
    <property type="entry name" value="Acetyltransf_1"/>
    <property type="match status" value="1"/>
</dbReference>
<reference evidence="3 4" key="1">
    <citation type="journal article" date="2010" name="J. Bacteriol.">
        <title>Genome sequence of Lentisphaera araneosa HTCC2155T, the type species of the order Lentisphaerales in the phylum Lentisphaerae.</title>
        <authorList>
            <person name="Thrash J.C."/>
            <person name="Cho J.C."/>
            <person name="Vergin K.L."/>
            <person name="Morris R.M."/>
            <person name="Giovannoni S.J."/>
        </authorList>
    </citation>
    <scope>NUCLEOTIDE SEQUENCE [LARGE SCALE GENOMIC DNA]</scope>
    <source>
        <strain evidence="3 4">HTCC2155</strain>
    </source>
</reference>
<evidence type="ECO:0000256" key="1">
    <source>
        <dbReference type="SAM" id="MobiDB-lite"/>
    </source>
</evidence>
<evidence type="ECO:0000313" key="3">
    <source>
        <dbReference type="EMBL" id="EDM26829.1"/>
    </source>
</evidence>
<dbReference type="InterPro" id="IPR016181">
    <property type="entry name" value="Acyl_CoA_acyltransferase"/>
</dbReference>
<sequence length="161" mass="18752">MIYINLSKKNTKKIISNLMQLYLHDMSEFTNEAPNESGLYVSKYLDLYWTDSDRFPYIILENQKPIGFALVRELDLNSFSIAEFFIIKHARSKGYGITAAKEIFNKHDGLWHVAQIEENIPAQRFWRKVISSYTNGDYEEKWSGSSPKGPLQTFKTKDLTN</sequence>
<dbReference type="eggNOG" id="COG5628">
    <property type="taxonomic scope" value="Bacteria"/>
</dbReference>
<dbReference type="STRING" id="313628.LNTAR_06274"/>
<dbReference type="InterPro" id="IPR000182">
    <property type="entry name" value="GNAT_dom"/>
</dbReference>
<name>A6DN81_9BACT</name>
<proteinExistence type="predicted"/>
<dbReference type="OrthoDB" id="8479334at2"/>
<evidence type="ECO:0000259" key="2">
    <source>
        <dbReference type="PROSITE" id="PS51186"/>
    </source>
</evidence>
<gene>
    <name evidence="3" type="ORF">LNTAR_06274</name>
</gene>
<comment type="caution">
    <text evidence="3">The sequence shown here is derived from an EMBL/GenBank/DDBJ whole genome shotgun (WGS) entry which is preliminary data.</text>
</comment>
<dbReference type="RefSeq" id="WP_007279324.1">
    <property type="nucleotide sequence ID" value="NZ_ABCK01000013.1"/>
</dbReference>
<dbReference type="SUPFAM" id="SSF55729">
    <property type="entry name" value="Acyl-CoA N-acyltransferases (Nat)"/>
    <property type="match status" value="1"/>
</dbReference>
<organism evidence="3 4">
    <name type="scientific">Lentisphaera araneosa HTCC2155</name>
    <dbReference type="NCBI Taxonomy" id="313628"/>
    <lineage>
        <taxon>Bacteria</taxon>
        <taxon>Pseudomonadati</taxon>
        <taxon>Lentisphaerota</taxon>
        <taxon>Lentisphaeria</taxon>
        <taxon>Lentisphaerales</taxon>
        <taxon>Lentisphaeraceae</taxon>
        <taxon>Lentisphaera</taxon>
    </lineage>
</organism>
<evidence type="ECO:0000313" key="4">
    <source>
        <dbReference type="Proteomes" id="UP000004947"/>
    </source>
</evidence>
<dbReference type="PROSITE" id="PS51186">
    <property type="entry name" value="GNAT"/>
    <property type="match status" value="1"/>
</dbReference>